<reference evidence="2" key="1">
    <citation type="submission" date="2023-03" db="EMBL/GenBank/DDBJ databases">
        <title>Massive genome expansion in bonnet fungi (Mycena s.s.) driven by repeated elements and novel gene families across ecological guilds.</title>
        <authorList>
            <consortium name="Lawrence Berkeley National Laboratory"/>
            <person name="Harder C.B."/>
            <person name="Miyauchi S."/>
            <person name="Viragh M."/>
            <person name="Kuo A."/>
            <person name="Thoen E."/>
            <person name="Andreopoulos B."/>
            <person name="Lu D."/>
            <person name="Skrede I."/>
            <person name="Drula E."/>
            <person name="Henrissat B."/>
            <person name="Morin E."/>
            <person name="Kohler A."/>
            <person name="Barry K."/>
            <person name="LaButti K."/>
            <person name="Morin E."/>
            <person name="Salamov A."/>
            <person name="Lipzen A."/>
            <person name="Mereny Z."/>
            <person name="Hegedus B."/>
            <person name="Baldrian P."/>
            <person name="Stursova M."/>
            <person name="Weitz H."/>
            <person name="Taylor A."/>
            <person name="Grigoriev I.V."/>
            <person name="Nagy L.G."/>
            <person name="Martin F."/>
            <person name="Kauserud H."/>
        </authorList>
    </citation>
    <scope>NUCLEOTIDE SEQUENCE</scope>
    <source>
        <strain evidence="2">9144</strain>
    </source>
</reference>
<dbReference type="AlphaFoldDB" id="A0AAD6V5U7"/>
<name>A0AAD6V5U7_9AGAR</name>
<feature type="region of interest" description="Disordered" evidence="1">
    <location>
        <begin position="22"/>
        <end position="45"/>
    </location>
</feature>
<protein>
    <submittedName>
        <fullName evidence="2">Uncharacterized protein</fullName>
    </submittedName>
</protein>
<evidence type="ECO:0000313" key="3">
    <source>
        <dbReference type="Proteomes" id="UP001219525"/>
    </source>
</evidence>
<keyword evidence="3" id="KW-1185">Reference proteome</keyword>
<evidence type="ECO:0000256" key="1">
    <source>
        <dbReference type="SAM" id="MobiDB-lite"/>
    </source>
</evidence>
<gene>
    <name evidence="2" type="ORF">GGX14DRAFT_400366</name>
</gene>
<accession>A0AAD6V5U7</accession>
<comment type="caution">
    <text evidence="2">The sequence shown here is derived from an EMBL/GenBank/DDBJ whole genome shotgun (WGS) entry which is preliminary data.</text>
</comment>
<organism evidence="2 3">
    <name type="scientific">Mycena pura</name>
    <dbReference type="NCBI Taxonomy" id="153505"/>
    <lineage>
        <taxon>Eukaryota</taxon>
        <taxon>Fungi</taxon>
        <taxon>Dikarya</taxon>
        <taxon>Basidiomycota</taxon>
        <taxon>Agaricomycotina</taxon>
        <taxon>Agaricomycetes</taxon>
        <taxon>Agaricomycetidae</taxon>
        <taxon>Agaricales</taxon>
        <taxon>Marasmiineae</taxon>
        <taxon>Mycenaceae</taxon>
        <taxon>Mycena</taxon>
    </lineage>
</organism>
<dbReference type="EMBL" id="JARJCW010000061">
    <property type="protein sequence ID" value="KAJ7200757.1"/>
    <property type="molecule type" value="Genomic_DNA"/>
</dbReference>
<evidence type="ECO:0000313" key="2">
    <source>
        <dbReference type="EMBL" id="KAJ7200757.1"/>
    </source>
</evidence>
<sequence length="140" mass="15335">MLQNSSALKTVDLHQTQNIVGNPAVGRAMRKSRSGDKIGLPSRQTGLQADLHWAKPFAKPKMSPECSLNYRLQLFTSALVDLVEARRGVDALEEAVEPEALEETPDEVEHAGEQEVDAADDLGQGFCRRSVSDIHTRARG</sequence>
<proteinExistence type="predicted"/>
<dbReference type="Proteomes" id="UP001219525">
    <property type="component" value="Unassembled WGS sequence"/>
</dbReference>